<keyword evidence="2" id="KW-0732">Signal</keyword>
<accession>A0A9P6PUE5</accession>
<keyword evidence="5" id="KW-1185">Reference proteome</keyword>
<reference evidence="4" key="1">
    <citation type="journal article" date="2020" name="Fungal Divers.">
        <title>Resolving the Mortierellaceae phylogeny through synthesis of multi-gene phylogenetics and phylogenomics.</title>
        <authorList>
            <person name="Vandepol N."/>
            <person name="Liber J."/>
            <person name="Desiro A."/>
            <person name="Na H."/>
            <person name="Kennedy M."/>
            <person name="Barry K."/>
            <person name="Grigoriev I.V."/>
            <person name="Miller A.N."/>
            <person name="O'Donnell K."/>
            <person name="Stajich J.E."/>
            <person name="Bonito G."/>
        </authorList>
    </citation>
    <scope>NUCLEOTIDE SEQUENCE</scope>
    <source>
        <strain evidence="4">KOD948</strain>
    </source>
</reference>
<evidence type="ECO:0000313" key="5">
    <source>
        <dbReference type="Proteomes" id="UP000726737"/>
    </source>
</evidence>
<evidence type="ECO:0000256" key="2">
    <source>
        <dbReference type="SAM" id="SignalP"/>
    </source>
</evidence>
<evidence type="ECO:0000313" key="4">
    <source>
        <dbReference type="EMBL" id="KAG0252228.1"/>
    </source>
</evidence>
<protein>
    <recommendedName>
        <fullName evidence="3">LysM domain-containing protein</fullName>
    </recommendedName>
</protein>
<evidence type="ECO:0000259" key="3">
    <source>
        <dbReference type="PROSITE" id="PS51782"/>
    </source>
</evidence>
<dbReference type="OrthoDB" id="5985073at2759"/>
<feature type="domain" description="LysM" evidence="3">
    <location>
        <begin position="30"/>
        <end position="78"/>
    </location>
</feature>
<feature type="compositionally biased region" description="Low complexity" evidence="1">
    <location>
        <begin position="91"/>
        <end position="135"/>
    </location>
</feature>
<name>A0A9P6PUE5_9FUNG</name>
<dbReference type="PROSITE" id="PS51782">
    <property type="entry name" value="LYSM"/>
    <property type="match status" value="1"/>
</dbReference>
<dbReference type="EMBL" id="JAAAJA010000534">
    <property type="protein sequence ID" value="KAG0252228.1"/>
    <property type="molecule type" value="Genomic_DNA"/>
</dbReference>
<sequence length="178" mass="17522">MKFTLSVAALALAATQVMAVVPTPAANCTVSIMVTDSDVDGCAAFAARHDTTFEMLLKMNDKLRKDCLNLDVGHPICVSWDVKATQPVSPPTTTAAPVTTAPATTTAPAPGSATTTAVGTGAPGATTAPGTTTAAATTTTGSVIAPSASPESTNGAAGSTASMMLAAAGVMLSVAYMM</sequence>
<proteinExistence type="predicted"/>
<feature type="signal peptide" evidence="2">
    <location>
        <begin position="1"/>
        <end position="19"/>
    </location>
</feature>
<organism evidence="4 5">
    <name type="scientific">Mortierella polycephala</name>
    <dbReference type="NCBI Taxonomy" id="41804"/>
    <lineage>
        <taxon>Eukaryota</taxon>
        <taxon>Fungi</taxon>
        <taxon>Fungi incertae sedis</taxon>
        <taxon>Mucoromycota</taxon>
        <taxon>Mortierellomycotina</taxon>
        <taxon>Mortierellomycetes</taxon>
        <taxon>Mortierellales</taxon>
        <taxon>Mortierellaceae</taxon>
        <taxon>Mortierella</taxon>
    </lineage>
</organism>
<gene>
    <name evidence="4" type="ORF">BG011_007110</name>
</gene>
<dbReference type="InterPro" id="IPR018392">
    <property type="entry name" value="LysM"/>
</dbReference>
<dbReference type="InterPro" id="IPR036779">
    <property type="entry name" value="LysM_dom_sf"/>
</dbReference>
<dbReference type="AlphaFoldDB" id="A0A9P6PUE5"/>
<feature type="region of interest" description="Disordered" evidence="1">
    <location>
        <begin position="86"/>
        <end position="135"/>
    </location>
</feature>
<evidence type="ECO:0000256" key="1">
    <source>
        <dbReference type="SAM" id="MobiDB-lite"/>
    </source>
</evidence>
<dbReference type="Proteomes" id="UP000726737">
    <property type="component" value="Unassembled WGS sequence"/>
</dbReference>
<comment type="caution">
    <text evidence="4">The sequence shown here is derived from an EMBL/GenBank/DDBJ whole genome shotgun (WGS) entry which is preliminary data.</text>
</comment>
<feature type="chain" id="PRO_5040330734" description="LysM domain-containing protein" evidence="2">
    <location>
        <begin position="20"/>
        <end position="178"/>
    </location>
</feature>
<dbReference type="Gene3D" id="3.10.350.10">
    <property type="entry name" value="LysM domain"/>
    <property type="match status" value="1"/>
</dbReference>